<evidence type="ECO:0000256" key="7">
    <source>
        <dbReference type="ARBA" id="ARBA00022688"/>
    </source>
</evidence>
<dbReference type="UniPathway" id="UPA00232"/>
<dbReference type="RefSeq" id="WP_167577327.1">
    <property type="nucleotide sequence ID" value="NZ_CP050321.1"/>
</dbReference>
<sequence length="387" mass="42228">MTIRHTDVAVIGGGMVGGALALGLAQNGFSVVVLDKAPPPAFDPTAQPDVRISAISAASVQLLRSLGGWDAVLAMRAHPWRRLETWEWQTAHVVFDAAELKLPNLGYMVENNVLQLALWQALEAHPQVTLLHGSALKEIHGQHLHLADDTEIVARLVVGADGAQSQVRQLAGIGVHGWQYPQSCMLITVKSENEPGDSTWQQFTPTGPRAFLPLYDNWASLVWYDTPARIRQLQSLSMTQLQREISAHFPARLGNVTPVAAGAFLLTRRHALQYVQPGLVLVGDAAHTIHPLAGQGVNLGYRDVDALLDVLANARSVGEDWASLPVLERYQSRRRVDNLLMQSGMDLFYAGFSNDLGPLRVLRNVGLMAAQRAGVLKRQALKYALGL</sequence>
<dbReference type="PANTHER" id="PTHR43876:SF10">
    <property type="entry name" value="3-DEMETHOXYUBIQUINOL 3-HYDROXYLASE"/>
    <property type="match status" value="1"/>
</dbReference>
<evidence type="ECO:0000259" key="12">
    <source>
        <dbReference type="Pfam" id="PF01494"/>
    </source>
</evidence>
<dbReference type="FunFam" id="3.50.50.60:FF:000048">
    <property type="entry name" value="2-octaprenyl-3-methyl-6-methoxy-1,4-benzoquinol hydroxylase"/>
    <property type="match status" value="1"/>
</dbReference>
<dbReference type="NCBIfam" id="NF005951">
    <property type="entry name" value="PRK08020.1"/>
    <property type="match status" value="1"/>
</dbReference>
<accession>A0A6G9RVA3</accession>
<dbReference type="GO" id="GO:0008682">
    <property type="term" value="F:3-demethoxyubiquinol 3-hydroxylase activity"/>
    <property type="evidence" value="ECO:0007669"/>
    <property type="project" value="TreeGrafter"/>
</dbReference>
<protein>
    <submittedName>
        <fullName evidence="13">2-octaprenyl-3-methyl-6-methoxy-1,4-benzoquinol hydroxylase</fullName>
    </submittedName>
</protein>
<evidence type="ECO:0000256" key="5">
    <source>
        <dbReference type="ARBA" id="ARBA00022490"/>
    </source>
</evidence>
<comment type="pathway">
    <text evidence="3">Cofactor biosynthesis; ubiquinone biosynthesis.</text>
</comment>
<proteinExistence type="inferred from homology"/>
<dbReference type="PANTHER" id="PTHR43876">
    <property type="entry name" value="UBIQUINONE BIOSYNTHESIS MONOOXYGENASE COQ6, MITOCHONDRIAL"/>
    <property type="match status" value="1"/>
</dbReference>
<comment type="subunit">
    <text evidence="11">Component of the Ubi complex metabolon, which regroups five ubiquinone biosynthesis proteins (UbiE, UbiF, UbiG, UbiH and UbiI) and two accessory factors (UbiK and the lipid-binding protein UbiJ).</text>
</comment>
<name>A0A6G9RVA3_9ENTR</name>
<dbReference type="EMBL" id="CP050321">
    <property type="protein sequence ID" value="QIR29731.1"/>
    <property type="molecule type" value="Genomic_DNA"/>
</dbReference>
<evidence type="ECO:0000313" key="14">
    <source>
        <dbReference type="Proteomes" id="UP000503580"/>
    </source>
</evidence>
<evidence type="ECO:0000256" key="6">
    <source>
        <dbReference type="ARBA" id="ARBA00022630"/>
    </source>
</evidence>
<dbReference type="AlphaFoldDB" id="A0A6G9RVA3"/>
<dbReference type="InterPro" id="IPR036188">
    <property type="entry name" value="FAD/NAD-bd_sf"/>
</dbReference>
<keyword evidence="7" id="KW-0831">Ubiquinone biosynthesis</keyword>
<dbReference type="InterPro" id="IPR002938">
    <property type="entry name" value="FAD-bd"/>
</dbReference>
<dbReference type="Gene3D" id="3.50.50.60">
    <property type="entry name" value="FAD/NAD(P)-binding domain"/>
    <property type="match status" value="2"/>
</dbReference>
<evidence type="ECO:0000256" key="11">
    <source>
        <dbReference type="ARBA" id="ARBA00065734"/>
    </source>
</evidence>
<organism evidence="13 14">
    <name type="scientific">Kluyvera genomosp. 3</name>
    <dbReference type="NCBI Taxonomy" id="2774055"/>
    <lineage>
        <taxon>Bacteria</taxon>
        <taxon>Pseudomonadati</taxon>
        <taxon>Pseudomonadota</taxon>
        <taxon>Gammaproteobacteria</taxon>
        <taxon>Enterobacterales</taxon>
        <taxon>Enterobacteriaceae</taxon>
        <taxon>Kluyvera</taxon>
    </lineage>
</organism>
<keyword evidence="14" id="KW-1185">Reference proteome</keyword>
<dbReference type="InterPro" id="IPR010971">
    <property type="entry name" value="UbiH/COQ6"/>
</dbReference>
<evidence type="ECO:0000313" key="13">
    <source>
        <dbReference type="EMBL" id="QIR29731.1"/>
    </source>
</evidence>
<dbReference type="KEGG" id="kgn:GY169_16960"/>
<dbReference type="GO" id="GO:0005737">
    <property type="term" value="C:cytoplasm"/>
    <property type="evidence" value="ECO:0007669"/>
    <property type="project" value="UniProtKB-SubCell"/>
</dbReference>
<keyword evidence="5" id="KW-0963">Cytoplasm</keyword>
<dbReference type="GO" id="GO:0071949">
    <property type="term" value="F:FAD binding"/>
    <property type="evidence" value="ECO:0007669"/>
    <property type="project" value="InterPro"/>
</dbReference>
<dbReference type="InterPro" id="IPR051205">
    <property type="entry name" value="UbiH/COQ6_monooxygenase"/>
</dbReference>
<evidence type="ECO:0000256" key="2">
    <source>
        <dbReference type="ARBA" id="ARBA00004496"/>
    </source>
</evidence>
<dbReference type="FunFam" id="3.50.50.60:FF:000021">
    <property type="entry name" value="Ubiquinone biosynthesis monooxygenase COQ6"/>
    <property type="match status" value="1"/>
</dbReference>
<comment type="similarity">
    <text evidence="4">Belongs to the UbiH/COQ6 family.</text>
</comment>
<evidence type="ECO:0000256" key="3">
    <source>
        <dbReference type="ARBA" id="ARBA00004749"/>
    </source>
</evidence>
<comment type="subcellular location">
    <subcellularLocation>
        <location evidence="2">Cytoplasm</location>
    </subcellularLocation>
</comment>
<keyword evidence="6" id="KW-0285">Flavoprotein</keyword>
<comment type="cofactor">
    <cofactor evidence="1">
        <name>FAD</name>
        <dbReference type="ChEBI" id="CHEBI:57692"/>
    </cofactor>
</comment>
<dbReference type="GO" id="GO:0006744">
    <property type="term" value="P:ubiquinone biosynthetic process"/>
    <property type="evidence" value="ECO:0007669"/>
    <property type="project" value="UniProtKB-UniPathway"/>
</dbReference>
<dbReference type="SUPFAM" id="SSF51905">
    <property type="entry name" value="FAD/NAD(P)-binding domain"/>
    <property type="match status" value="1"/>
</dbReference>
<evidence type="ECO:0000256" key="1">
    <source>
        <dbReference type="ARBA" id="ARBA00001974"/>
    </source>
</evidence>
<dbReference type="Pfam" id="PF01494">
    <property type="entry name" value="FAD_binding_3"/>
    <property type="match status" value="1"/>
</dbReference>
<evidence type="ECO:0000256" key="8">
    <source>
        <dbReference type="ARBA" id="ARBA00022827"/>
    </source>
</evidence>
<dbReference type="PROSITE" id="PS01304">
    <property type="entry name" value="UBIH"/>
    <property type="match status" value="1"/>
</dbReference>
<evidence type="ECO:0000256" key="9">
    <source>
        <dbReference type="ARBA" id="ARBA00023002"/>
    </source>
</evidence>
<reference evidence="13 14" key="1">
    <citation type="submission" date="2020-02" db="EMBL/GenBank/DDBJ databases">
        <title>Whole genome PO2S7.</title>
        <authorList>
            <person name="Singha K.M."/>
        </authorList>
    </citation>
    <scope>NUCLEOTIDE SEQUENCE [LARGE SCALE GENOMIC DNA]</scope>
    <source>
        <strain evidence="13 14">PO2S7</strain>
    </source>
</reference>
<evidence type="ECO:0000256" key="4">
    <source>
        <dbReference type="ARBA" id="ARBA00005349"/>
    </source>
</evidence>
<gene>
    <name evidence="13" type="primary">ubiF</name>
    <name evidence="13" type="ORF">GY169_16960</name>
</gene>
<dbReference type="PRINTS" id="PR00420">
    <property type="entry name" value="RNGMNOXGNASE"/>
</dbReference>
<evidence type="ECO:0000256" key="10">
    <source>
        <dbReference type="ARBA" id="ARBA00023033"/>
    </source>
</evidence>
<dbReference type="GO" id="GO:0110142">
    <property type="term" value="C:ubiquinone biosynthesis complex"/>
    <property type="evidence" value="ECO:0007669"/>
    <property type="project" value="UniProtKB-ARBA"/>
</dbReference>
<keyword evidence="9" id="KW-0560">Oxidoreductase</keyword>
<feature type="domain" description="FAD-binding" evidence="12">
    <location>
        <begin position="6"/>
        <end position="335"/>
    </location>
</feature>
<dbReference type="NCBIfam" id="TIGR01988">
    <property type="entry name" value="Ubi-OHases"/>
    <property type="match status" value="1"/>
</dbReference>
<keyword evidence="8" id="KW-0274">FAD</keyword>
<keyword evidence="10" id="KW-0503">Monooxygenase</keyword>
<dbReference type="Proteomes" id="UP000503580">
    <property type="component" value="Chromosome"/>
</dbReference>
<dbReference type="InterPro" id="IPR018168">
    <property type="entry name" value="Ubi_Hdrlase_CS"/>
</dbReference>